<evidence type="ECO:0000256" key="4">
    <source>
        <dbReference type="ARBA" id="ARBA00022519"/>
    </source>
</evidence>
<name>B6XFH9_9GAMM</name>
<evidence type="ECO:0000256" key="6">
    <source>
        <dbReference type="ARBA" id="ARBA00022989"/>
    </source>
</evidence>
<evidence type="ECO:0000313" key="9">
    <source>
        <dbReference type="EMBL" id="EEB45738.1"/>
    </source>
</evidence>
<evidence type="ECO:0000256" key="8">
    <source>
        <dbReference type="SAM" id="Phobius"/>
    </source>
</evidence>
<dbReference type="Proteomes" id="UP000003729">
    <property type="component" value="Unassembled WGS sequence"/>
</dbReference>
<proteinExistence type="predicted"/>
<comment type="caution">
    <text evidence="9">The sequence shown here is derived from an EMBL/GenBank/DDBJ whole genome shotgun (WGS) entry which is preliminary data.</text>
</comment>
<dbReference type="eggNOG" id="COG0814">
    <property type="taxonomic scope" value="Bacteria"/>
</dbReference>
<evidence type="ECO:0000256" key="1">
    <source>
        <dbReference type="ARBA" id="ARBA00004429"/>
    </source>
</evidence>
<dbReference type="Pfam" id="PF03222">
    <property type="entry name" value="Trp_Tyr_perm"/>
    <property type="match status" value="1"/>
</dbReference>
<keyword evidence="3" id="KW-1003">Cell membrane</keyword>
<protein>
    <submittedName>
        <fullName evidence="9">Tryptophan-specific transport protein</fullName>
    </submittedName>
</protein>
<feature type="transmembrane region" description="Helical" evidence="8">
    <location>
        <begin position="37"/>
        <end position="57"/>
    </location>
</feature>
<keyword evidence="6 8" id="KW-1133">Transmembrane helix</keyword>
<dbReference type="InterPro" id="IPR013061">
    <property type="entry name" value="Trp/try_permease_CS"/>
</dbReference>
<keyword evidence="4" id="KW-0997">Cell inner membrane</keyword>
<keyword evidence="2" id="KW-0813">Transport</keyword>
<evidence type="ECO:0000256" key="5">
    <source>
        <dbReference type="ARBA" id="ARBA00022692"/>
    </source>
</evidence>
<dbReference type="GO" id="GO:0005886">
    <property type="term" value="C:plasma membrane"/>
    <property type="evidence" value="ECO:0007669"/>
    <property type="project" value="UniProtKB-SubCell"/>
</dbReference>
<organism evidence="9 10">
    <name type="scientific">Providencia alcalifaciens DSM 30120</name>
    <dbReference type="NCBI Taxonomy" id="520999"/>
    <lineage>
        <taxon>Bacteria</taxon>
        <taxon>Pseudomonadati</taxon>
        <taxon>Pseudomonadota</taxon>
        <taxon>Gammaproteobacteria</taxon>
        <taxon>Enterobacterales</taxon>
        <taxon>Morganellaceae</taxon>
        <taxon>Providencia</taxon>
    </lineage>
</organism>
<dbReference type="PROSITE" id="PS00594">
    <property type="entry name" value="AROMATIC_AA_PERMEASE_1"/>
    <property type="match status" value="1"/>
</dbReference>
<dbReference type="GO" id="GO:0003333">
    <property type="term" value="P:amino acid transmembrane transport"/>
    <property type="evidence" value="ECO:0007669"/>
    <property type="project" value="InterPro"/>
</dbReference>
<sequence length="78" mass="8823">MNNSAAKKEPSIMVGGFVLGGAMIGAGMFSLPTIMAGAWFINSIVILLIVCFFYVSFRDLYFRMHIQIRSRHQLFLYI</sequence>
<evidence type="ECO:0000256" key="3">
    <source>
        <dbReference type="ARBA" id="ARBA00022475"/>
    </source>
</evidence>
<accession>B6XFH9</accession>
<evidence type="ECO:0000256" key="2">
    <source>
        <dbReference type="ARBA" id="ARBA00022448"/>
    </source>
</evidence>
<reference evidence="9 10" key="1">
    <citation type="submission" date="2008-10" db="EMBL/GenBank/DDBJ databases">
        <title>Draft genome sequence of Providencia alcalifaciens (DSM 30120).</title>
        <authorList>
            <person name="Sudarsanam P."/>
            <person name="Ley R."/>
            <person name="Guruge J."/>
            <person name="Turnbaugh P.J."/>
            <person name="Mahowald M."/>
            <person name="Liep D."/>
            <person name="Gordon J."/>
        </authorList>
    </citation>
    <scope>NUCLEOTIDE SEQUENCE [LARGE SCALE GENOMIC DNA]</scope>
    <source>
        <strain evidence="9 10">DSM 30120</strain>
    </source>
</reference>
<evidence type="ECO:0000256" key="7">
    <source>
        <dbReference type="ARBA" id="ARBA00023136"/>
    </source>
</evidence>
<dbReference type="AlphaFoldDB" id="B6XFH9"/>
<gene>
    <name evidence="9" type="primary">mtr</name>
    <name evidence="9" type="ORF">PROVALCAL_02111</name>
</gene>
<evidence type="ECO:0000313" key="10">
    <source>
        <dbReference type="Proteomes" id="UP000003729"/>
    </source>
</evidence>
<reference evidence="9 10" key="2">
    <citation type="submission" date="2008-10" db="EMBL/GenBank/DDBJ databases">
        <authorList>
            <person name="Fulton L."/>
            <person name="Clifton S."/>
            <person name="Fulton B."/>
            <person name="Xu J."/>
            <person name="Minx P."/>
            <person name="Pepin K.H."/>
            <person name="Johnson M."/>
            <person name="Bhonagiri V."/>
            <person name="Nash W.E."/>
            <person name="Mardis E.R."/>
            <person name="Wilson R.K."/>
        </authorList>
    </citation>
    <scope>NUCLEOTIDE SEQUENCE [LARGE SCALE GENOMIC DNA]</scope>
    <source>
        <strain evidence="9 10">DSM 30120</strain>
    </source>
</reference>
<keyword evidence="5 8" id="KW-0812">Transmembrane</keyword>
<comment type="subcellular location">
    <subcellularLocation>
        <location evidence="1">Cell inner membrane</location>
        <topology evidence="1">Multi-pass membrane protein</topology>
    </subcellularLocation>
</comment>
<keyword evidence="7 8" id="KW-0472">Membrane</keyword>
<dbReference type="EMBL" id="ABXW01000047">
    <property type="protein sequence ID" value="EEB45738.1"/>
    <property type="molecule type" value="Genomic_DNA"/>
</dbReference>
<dbReference type="InterPro" id="IPR018227">
    <property type="entry name" value="Amino_acid_transport_2"/>
</dbReference>
<feature type="transmembrane region" description="Helical" evidence="8">
    <location>
        <begin position="12"/>
        <end position="31"/>
    </location>
</feature>